<evidence type="ECO:0000259" key="2">
    <source>
        <dbReference type="PROSITE" id="PS50878"/>
    </source>
</evidence>
<dbReference type="PANTHER" id="PTHR19446">
    <property type="entry name" value="REVERSE TRANSCRIPTASES"/>
    <property type="match status" value="1"/>
</dbReference>
<dbReference type="OrthoDB" id="2556559at2759"/>
<dbReference type="SUPFAM" id="SSF56672">
    <property type="entry name" value="DNA/RNA polymerases"/>
    <property type="match status" value="1"/>
</dbReference>
<name>A0A127ZH98_9BASI</name>
<dbReference type="Pfam" id="PF00078">
    <property type="entry name" value="RVT_1"/>
    <property type="match status" value="1"/>
</dbReference>
<feature type="compositionally biased region" description="Low complexity" evidence="1">
    <location>
        <begin position="1381"/>
        <end position="1403"/>
    </location>
</feature>
<gene>
    <name evidence="3" type="ORF">SPSC_05377</name>
</gene>
<proteinExistence type="predicted"/>
<feature type="compositionally biased region" description="Acidic residues" evidence="1">
    <location>
        <begin position="1012"/>
        <end position="1021"/>
    </location>
</feature>
<feature type="region of interest" description="Disordered" evidence="1">
    <location>
        <begin position="1005"/>
        <end position="1032"/>
    </location>
</feature>
<feature type="domain" description="Reverse transcriptase" evidence="2">
    <location>
        <begin position="286"/>
        <end position="545"/>
    </location>
</feature>
<organism evidence="3">
    <name type="scientific">Sporisorium scitamineum</name>
    <dbReference type="NCBI Taxonomy" id="49012"/>
    <lineage>
        <taxon>Eukaryota</taxon>
        <taxon>Fungi</taxon>
        <taxon>Dikarya</taxon>
        <taxon>Basidiomycota</taxon>
        <taxon>Ustilaginomycotina</taxon>
        <taxon>Ustilaginomycetes</taxon>
        <taxon>Ustilaginales</taxon>
        <taxon>Ustilaginaceae</taxon>
        <taxon>Sporisorium</taxon>
    </lineage>
</organism>
<dbReference type="InterPro" id="IPR043502">
    <property type="entry name" value="DNA/RNA_pol_sf"/>
</dbReference>
<feature type="region of interest" description="Disordered" evidence="1">
    <location>
        <begin position="1351"/>
        <end position="1423"/>
    </location>
</feature>
<dbReference type="EMBL" id="LK056686">
    <property type="protein sequence ID" value="CDU25484.1"/>
    <property type="molecule type" value="Genomic_DNA"/>
</dbReference>
<accession>A0A127ZH98</accession>
<evidence type="ECO:0000313" key="3">
    <source>
        <dbReference type="EMBL" id="CDU25484.1"/>
    </source>
</evidence>
<reference evidence="3" key="1">
    <citation type="submission" date="2014-06" db="EMBL/GenBank/DDBJ databases">
        <authorList>
            <person name="Ju J."/>
            <person name="Zhang J."/>
        </authorList>
    </citation>
    <scope>NUCLEOTIDE SEQUENCE</scope>
    <source>
        <strain evidence="3">SscI8</strain>
    </source>
</reference>
<protein>
    <submittedName>
        <fullName evidence="3">Related to Retrovirus-related POL polyprotein</fullName>
    </submittedName>
</protein>
<evidence type="ECO:0000256" key="1">
    <source>
        <dbReference type="SAM" id="MobiDB-lite"/>
    </source>
</evidence>
<dbReference type="InterPro" id="IPR000477">
    <property type="entry name" value="RT_dom"/>
</dbReference>
<dbReference type="PROSITE" id="PS50878">
    <property type="entry name" value="RT_POL"/>
    <property type="match status" value="1"/>
</dbReference>
<sequence length="1423" mass="159269">MNVDASQDNVSTGWTSLCRCLYPPVDIYSAIKPFSNKGTRFTRAGTFRRIDHVFTSLEVLDFVGDAAILAPLGFSDHHMIVVRPSGGETAPSSNNHTNSSLWRSNPQVLRIQEEMERLWAAVFNPSEAPSWNDWLTLVGLIRGHLFNRSRAQAFKQVPRREELSHMQALLDSFVIQSLHDAKQFAYLTHLYQMARLVSFPEERHDVLEIQREVPQWPSSRSKADNEPSPLRSEEVVAFFGELYEAGTLADSGIPSATSQLRFQNQWPDPDSLAAPFTKEEVALVIESMKLDAPTAPVILGKLIFRPKPGNSRSDVNNYRPISVLDTDRRIFHSVLAKRIAPQLAKMIPPAQTGFIPGRAMSSNILVLALLAEAAAHGWFDQPIVVLEQDQAKAYDHIRHRWRDRVPDAANTPKEIKQLLRNLYDGATIRFQLDEGISEPVSVRRGLLQGAADSPLWYTLLYQPFLDAFERSKAGVTIPFETGSIHFSYIAYADNSYFFLKSEEDAKAYWAARRKYDLALGSRLNERESSVTVLWPKGVDKMGVPWIDEFSKQFKTREPGESFKCLGRLLRLTAEPASDLVTRTISSRLCNSWGQANQYLSLFGKAALINSQILSRIWFILEAIPLPKPSVEIFKQIRRRLLPLLQTQGRARISWKVAIRPKEEGGLGILDPAAMIPAAFANIIFRLLADGEKDGPGMLLVIGFTRWLKETYAMSPAAITFLSSYGNVTSAGRETTRKRTHYVKWITAAGGIPLDDPGEGILARVLDACLRIPITIAPTVDWSLLSPAEAAALPWFNDSYPLLPIWRVNCYYRSVYSVNRSRLPAGRTDEVGKERFAKWRKTVINWGLSTFADVLWLHAESEEGSFITSSGFQDRCGVPASLLAVRRHAARYPMADRAPCKGDEKIWITFPRVFPSYIDALPNALASKLGEYAQQEAARLGPVTHSIPLRETNHCFPWRLMSYAEKEPAELSTRFLRGVVAKAGEPIIPSWVGLPQPSNATRGNAILERDSDSDGSEFEETPALDLATSSSTQGSPYAKLVWKNIWPKIHAILILGVGQETWALVLHGKGPTITQVVHNQLLQRWEPRSALCPFCRLKHTSQHAYLECEGAIQVWKASWLVLQQLITSVPEWQEVDGVTILEGFPQTELRLGSNLATRVYTSLQQRVNAVPANRLRRKLGEIPARLARDLLVFASGGDLNGPLQLKPTSFQQTWLTDNSLFQMVDGVLCFSETASTTLTQLSEHRTQQIDLPADDLTGDWQELQEPSQPQEAPDDATMSARDMVIANIQAPPVQNWRSMIGANKRCRCCRLLRITEETSLLCGVCFQQRFPGIPLDRNLNLSRFRSTKQVCSCTAGPPARETEQRDVSEGPSRPRQVPPSQPQLRVTRSMSATQTSTQTPRPSSGKGKGKQRAVDDDPTQLKLP</sequence>